<evidence type="ECO:0000313" key="4">
    <source>
        <dbReference type="Proteomes" id="UP000821853"/>
    </source>
</evidence>
<evidence type="ECO:0000256" key="1">
    <source>
        <dbReference type="ARBA" id="ARBA00023180"/>
    </source>
</evidence>
<organism evidence="3 4">
    <name type="scientific">Haemaphysalis longicornis</name>
    <name type="common">Bush tick</name>
    <dbReference type="NCBI Taxonomy" id="44386"/>
    <lineage>
        <taxon>Eukaryota</taxon>
        <taxon>Metazoa</taxon>
        <taxon>Ecdysozoa</taxon>
        <taxon>Arthropoda</taxon>
        <taxon>Chelicerata</taxon>
        <taxon>Arachnida</taxon>
        <taxon>Acari</taxon>
        <taxon>Parasitiformes</taxon>
        <taxon>Ixodida</taxon>
        <taxon>Ixodoidea</taxon>
        <taxon>Ixodidae</taxon>
        <taxon>Haemaphysalinae</taxon>
        <taxon>Haemaphysalis</taxon>
    </lineage>
</organism>
<dbReference type="Gene3D" id="3.40.50.1820">
    <property type="entry name" value="alpha/beta hydrolase"/>
    <property type="match status" value="1"/>
</dbReference>
<comment type="caution">
    <text evidence="3">The sequence shown here is derived from an EMBL/GenBank/DDBJ whole genome shotgun (WGS) entry which is preliminary data.</text>
</comment>
<gene>
    <name evidence="3" type="ORF">HPB48_009137</name>
</gene>
<dbReference type="InterPro" id="IPR002018">
    <property type="entry name" value="CarbesteraseB"/>
</dbReference>
<accession>A0A9J6FNN2</accession>
<dbReference type="PANTHER" id="PTHR45237">
    <property type="entry name" value="POSSIBLE PARA-NITROBENZYL ESTERASE"/>
    <property type="match status" value="1"/>
</dbReference>
<dbReference type="AlphaFoldDB" id="A0A9J6FNN2"/>
<feature type="domain" description="Carboxylesterase type B" evidence="2">
    <location>
        <begin position="27"/>
        <end position="112"/>
    </location>
</feature>
<reference evidence="3 4" key="1">
    <citation type="journal article" date="2020" name="Cell">
        <title>Large-Scale Comparative Analyses of Tick Genomes Elucidate Their Genetic Diversity and Vector Capacities.</title>
        <authorList>
            <consortium name="Tick Genome and Microbiome Consortium (TIGMIC)"/>
            <person name="Jia N."/>
            <person name="Wang J."/>
            <person name="Shi W."/>
            <person name="Du L."/>
            <person name="Sun Y."/>
            <person name="Zhan W."/>
            <person name="Jiang J.F."/>
            <person name="Wang Q."/>
            <person name="Zhang B."/>
            <person name="Ji P."/>
            <person name="Bell-Sakyi L."/>
            <person name="Cui X.M."/>
            <person name="Yuan T.T."/>
            <person name="Jiang B.G."/>
            <person name="Yang W.F."/>
            <person name="Lam T.T."/>
            <person name="Chang Q.C."/>
            <person name="Ding S.J."/>
            <person name="Wang X.J."/>
            <person name="Zhu J.G."/>
            <person name="Ruan X.D."/>
            <person name="Zhao L."/>
            <person name="Wei J.T."/>
            <person name="Ye R.Z."/>
            <person name="Que T.C."/>
            <person name="Du C.H."/>
            <person name="Zhou Y.H."/>
            <person name="Cheng J.X."/>
            <person name="Dai P.F."/>
            <person name="Guo W.B."/>
            <person name="Han X.H."/>
            <person name="Huang E.J."/>
            <person name="Li L.F."/>
            <person name="Wei W."/>
            <person name="Gao Y.C."/>
            <person name="Liu J.Z."/>
            <person name="Shao H.Z."/>
            <person name="Wang X."/>
            <person name="Wang C.C."/>
            <person name="Yang T.C."/>
            <person name="Huo Q.B."/>
            <person name="Li W."/>
            <person name="Chen H.Y."/>
            <person name="Chen S.E."/>
            <person name="Zhou L.G."/>
            <person name="Ni X.B."/>
            <person name="Tian J.H."/>
            <person name="Sheng Y."/>
            <person name="Liu T."/>
            <person name="Pan Y.S."/>
            <person name="Xia L.Y."/>
            <person name="Li J."/>
            <person name="Zhao F."/>
            <person name="Cao W.C."/>
        </authorList>
    </citation>
    <scope>NUCLEOTIDE SEQUENCE [LARGE SCALE GENOMIC DNA]</scope>
    <source>
        <strain evidence="3">HaeL-2018</strain>
    </source>
</reference>
<dbReference type="Pfam" id="PF00135">
    <property type="entry name" value="COesterase"/>
    <property type="match status" value="1"/>
</dbReference>
<keyword evidence="4" id="KW-1185">Reference proteome</keyword>
<dbReference type="EMBL" id="JABSTR010000002">
    <property type="protein sequence ID" value="KAH9363857.1"/>
    <property type="molecule type" value="Genomic_DNA"/>
</dbReference>
<dbReference type="SUPFAM" id="SSF53474">
    <property type="entry name" value="alpha/beta-Hydrolases"/>
    <property type="match status" value="1"/>
</dbReference>
<protein>
    <recommendedName>
        <fullName evidence="2">Carboxylesterase type B domain-containing protein</fullName>
    </recommendedName>
</protein>
<dbReference type="Proteomes" id="UP000821853">
    <property type="component" value="Chromosome 10"/>
</dbReference>
<dbReference type="VEuPathDB" id="VectorBase:HLOH_062723"/>
<evidence type="ECO:0000313" key="3">
    <source>
        <dbReference type="EMBL" id="KAH9363857.1"/>
    </source>
</evidence>
<dbReference type="OrthoDB" id="19653at2759"/>
<evidence type="ECO:0000259" key="2">
    <source>
        <dbReference type="Pfam" id="PF00135"/>
    </source>
</evidence>
<name>A0A9J6FNN2_HAELO</name>
<proteinExistence type="predicted"/>
<keyword evidence="1" id="KW-0325">Glycoprotein</keyword>
<sequence>MYLTLAHVEDTALLEEAVHATGLSMLQVSTTSGEFIGRKVTLYGFDVYRWLGIPYAESTAGKNRFRKPRPITEKQRILAQEPRPPCPQLVKHTVVGSEDCLHMNVWAPKWRSGAWLNRTLVLASVSYWFQRGSNNYPDWAELAAKGNTPLSYRSLMAVHFRQMSRYCLQQIQG</sequence>
<dbReference type="PANTHER" id="PTHR45237:SF2">
    <property type="entry name" value="POSSIBLE PARA-NITROBENZYL ESTERASE"/>
    <property type="match status" value="1"/>
</dbReference>
<dbReference type="InterPro" id="IPR029058">
    <property type="entry name" value="AB_hydrolase_fold"/>
</dbReference>